<evidence type="ECO:0000313" key="1">
    <source>
        <dbReference type="EMBL" id="KAJ0181856.1"/>
    </source>
</evidence>
<dbReference type="EMBL" id="CM034390">
    <property type="protein sequence ID" value="KAJ0181856.1"/>
    <property type="molecule type" value="Genomic_DNA"/>
</dbReference>
<sequence length="313" mass="34344">MGINATEFEMLERQILETIGEFRTATSLEVSLREVLRNECARAEAAEAARDAAERALIETRNDATVASASATQAASAIAIAQDQLTGLKIQLELSDRQKTILEEKCAAMSGQINSLEEELFKLRPLQLAQSNLQRQYVELQERVTTATEEARKEATRLESEIRRVEKCAAGGSEIRERARLAAAAHARERRLAAAELQHTTRELQATNVELIRVSALVTEQQHRLKQYECNNAVDTKDNFDTETITELRSALEAERADAAKLERALATALADNSALAASLHSADNSSSIIPTTTPPTSIASTNICQIDLFLAD</sequence>
<evidence type="ECO:0000313" key="2">
    <source>
        <dbReference type="Proteomes" id="UP000824533"/>
    </source>
</evidence>
<proteinExistence type="predicted"/>
<keyword evidence="2" id="KW-1185">Reference proteome</keyword>
<name>A0ACC1DDD8_9NEOP</name>
<comment type="caution">
    <text evidence="1">The sequence shown here is derived from an EMBL/GenBank/DDBJ whole genome shotgun (WGS) entry which is preliminary data.</text>
</comment>
<reference evidence="1 2" key="1">
    <citation type="journal article" date="2021" name="Front. Genet.">
        <title>Chromosome-Level Genome Assembly Reveals Significant Gene Expansion in the Toll and IMD Signaling Pathways of Dendrolimus kikuchii.</title>
        <authorList>
            <person name="Zhou J."/>
            <person name="Wu P."/>
            <person name="Xiong Z."/>
            <person name="Liu N."/>
            <person name="Zhao N."/>
            <person name="Ji M."/>
            <person name="Qiu Y."/>
            <person name="Yang B."/>
        </authorList>
    </citation>
    <scope>NUCLEOTIDE SEQUENCE [LARGE SCALE GENOMIC DNA]</scope>
    <source>
        <strain evidence="1">Ann1</strain>
    </source>
</reference>
<organism evidence="1 2">
    <name type="scientific">Dendrolimus kikuchii</name>
    <dbReference type="NCBI Taxonomy" id="765133"/>
    <lineage>
        <taxon>Eukaryota</taxon>
        <taxon>Metazoa</taxon>
        <taxon>Ecdysozoa</taxon>
        <taxon>Arthropoda</taxon>
        <taxon>Hexapoda</taxon>
        <taxon>Insecta</taxon>
        <taxon>Pterygota</taxon>
        <taxon>Neoptera</taxon>
        <taxon>Endopterygota</taxon>
        <taxon>Lepidoptera</taxon>
        <taxon>Glossata</taxon>
        <taxon>Ditrysia</taxon>
        <taxon>Bombycoidea</taxon>
        <taxon>Lasiocampidae</taxon>
        <taxon>Dendrolimus</taxon>
    </lineage>
</organism>
<accession>A0ACC1DDD8</accession>
<protein>
    <submittedName>
        <fullName evidence="1">Uncharacterized protein</fullName>
    </submittedName>
</protein>
<gene>
    <name evidence="1" type="ORF">K1T71_002578</name>
</gene>
<dbReference type="Proteomes" id="UP000824533">
    <property type="component" value="Linkage Group LG04"/>
</dbReference>